<dbReference type="FunFam" id="2.60.40.180:FF:000005">
    <property type="entry name" value="5-hydroxyisourate hydrolase"/>
    <property type="match status" value="1"/>
</dbReference>
<comment type="catalytic activity">
    <reaction evidence="1 8">
        <text>5-hydroxyisourate + H2O = 5-hydroxy-2-oxo-4-ureido-2,5-dihydro-1H-imidazole-5-carboxylate + H(+)</text>
        <dbReference type="Rhea" id="RHEA:23736"/>
        <dbReference type="ChEBI" id="CHEBI:15377"/>
        <dbReference type="ChEBI" id="CHEBI:15378"/>
        <dbReference type="ChEBI" id="CHEBI:18072"/>
        <dbReference type="ChEBI" id="CHEBI:58639"/>
        <dbReference type="EC" id="3.5.2.17"/>
    </reaction>
</comment>
<dbReference type="InterPro" id="IPR023419">
    <property type="entry name" value="Transthyretin_CS"/>
</dbReference>
<dbReference type="OrthoDB" id="9792386at2"/>
<dbReference type="Proteomes" id="UP000320314">
    <property type="component" value="Unassembled WGS sequence"/>
</dbReference>
<feature type="binding site" evidence="7">
    <location>
        <position position="48"/>
    </location>
    <ligand>
        <name>substrate</name>
    </ligand>
</feature>
<dbReference type="GO" id="GO:0033971">
    <property type="term" value="F:hydroxyisourate hydrolase activity"/>
    <property type="evidence" value="ECO:0007669"/>
    <property type="project" value="UniProtKB-EC"/>
</dbReference>
<proteinExistence type="inferred from homology"/>
<dbReference type="SUPFAM" id="SSF49472">
    <property type="entry name" value="Transthyretin (synonym: prealbumin)"/>
    <property type="match status" value="1"/>
</dbReference>
<dbReference type="InterPro" id="IPR014306">
    <property type="entry name" value="Hydroxyisourate_hydrolase"/>
</dbReference>
<comment type="caution">
    <text evidence="10">The sequence shown here is derived from an EMBL/GenBank/DDBJ whole genome shotgun (WGS) entry which is preliminary data.</text>
</comment>
<dbReference type="InterPro" id="IPR000895">
    <property type="entry name" value="Transthyretin/HIU_hydrolase"/>
</dbReference>
<dbReference type="PRINTS" id="PR00189">
    <property type="entry name" value="TRNSTHYRETIN"/>
</dbReference>
<dbReference type="PANTHER" id="PTHR10395:SF7">
    <property type="entry name" value="5-HYDROXYISOURATE HYDROLASE"/>
    <property type="match status" value="1"/>
</dbReference>
<evidence type="ECO:0000256" key="1">
    <source>
        <dbReference type="ARBA" id="ARBA00001043"/>
    </source>
</evidence>
<dbReference type="GO" id="GO:0006144">
    <property type="term" value="P:purine nucleobase metabolic process"/>
    <property type="evidence" value="ECO:0007669"/>
    <property type="project" value="UniProtKB-KW"/>
</dbReference>
<evidence type="ECO:0000256" key="6">
    <source>
        <dbReference type="ARBA" id="ARBA00022801"/>
    </source>
</evidence>
<dbReference type="PROSITE" id="PS00768">
    <property type="entry name" value="TRANSTHYRETIN_1"/>
    <property type="match status" value="1"/>
</dbReference>
<evidence type="ECO:0000256" key="2">
    <source>
        <dbReference type="ARBA" id="ARBA00002704"/>
    </source>
</evidence>
<keyword evidence="5 8" id="KW-0659">Purine metabolism</keyword>
<evidence type="ECO:0000313" key="10">
    <source>
        <dbReference type="EMBL" id="TPW26621.1"/>
    </source>
</evidence>
<evidence type="ECO:0000313" key="11">
    <source>
        <dbReference type="Proteomes" id="UP000320314"/>
    </source>
</evidence>
<evidence type="ECO:0000259" key="9">
    <source>
        <dbReference type="Pfam" id="PF00576"/>
    </source>
</evidence>
<reference evidence="10 11" key="1">
    <citation type="submission" date="2019-06" db="EMBL/GenBank/DDBJ databases">
        <authorList>
            <person name="Li M."/>
        </authorList>
    </citation>
    <scope>NUCLEOTIDE SEQUENCE [LARGE SCALE GENOMIC DNA]</scope>
    <source>
        <strain evidence="10 11">BGMRC6574</strain>
    </source>
</reference>
<dbReference type="Gene3D" id="2.60.40.180">
    <property type="entry name" value="Transthyretin/hydroxyisourate hydrolase domain"/>
    <property type="match status" value="1"/>
</dbReference>
<feature type="binding site" evidence="7">
    <location>
        <position position="117"/>
    </location>
    <ligand>
        <name>substrate</name>
    </ligand>
</feature>
<dbReference type="InterPro" id="IPR036817">
    <property type="entry name" value="Transthyretin/HIU_hydrolase_sf"/>
</dbReference>
<sequence length="120" mass="12566">MAEGGFLTTHVLDTATGRPAAGLVIDLARLDGDNCEKLTSVTTNADGRAGAPILQGDAFTVGTYELAFHAGDYLRASGAPVTEPAFLDVVPIRFAIADPAAHYHVPLLLSPYGYTTYRGS</sequence>
<evidence type="ECO:0000256" key="4">
    <source>
        <dbReference type="ARBA" id="ARBA00011881"/>
    </source>
</evidence>
<comment type="similarity">
    <text evidence="3 8">Belongs to the transthyretin family. 5-hydroxyisourate hydrolase subfamily.</text>
</comment>
<gene>
    <name evidence="10" type="primary">uraH</name>
    <name evidence="10" type="ORF">FJU11_14275</name>
</gene>
<protein>
    <recommendedName>
        <fullName evidence="8">5-hydroxyisourate hydrolase</fullName>
        <shortName evidence="8">HIU hydrolase</shortName>
        <shortName evidence="8">HIUHase</shortName>
        <ecNumber evidence="8">3.5.2.17</ecNumber>
    </recommendedName>
</protein>
<dbReference type="NCBIfam" id="TIGR02962">
    <property type="entry name" value="hdxy_isourate"/>
    <property type="match status" value="1"/>
</dbReference>
<keyword evidence="6 8" id="KW-0378">Hydrolase</keyword>
<organism evidence="10 11">
    <name type="scientific">Pararhizobium mangrovi</name>
    <dbReference type="NCBI Taxonomy" id="2590452"/>
    <lineage>
        <taxon>Bacteria</taxon>
        <taxon>Pseudomonadati</taxon>
        <taxon>Pseudomonadota</taxon>
        <taxon>Alphaproteobacteria</taxon>
        <taxon>Hyphomicrobiales</taxon>
        <taxon>Rhizobiaceae</taxon>
        <taxon>Rhizobium/Agrobacterium group</taxon>
        <taxon>Pararhizobium</taxon>
    </lineage>
</organism>
<dbReference type="PROSITE" id="PS00769">
    <property type="entry name" value="TRANSTHYRETIN_2"/>
    <property type="match status" value="1"/>
</dbReference>
<dbReference type="CDD" id="cd05822">
    <property type="entry name" value="TLP_HIUase"/>
    <property type="match status" value="1"/>
</dbReference>
<evidence type="ECO:0000256" key="3">
    <source>
        <dbReference type="ARBA" id="ARBA00009850"/>
    </source>
</evidence>
<name>A0A506U088_9HYPH</name>
<feature type="binding site" evidence="7">
    <location>
        <position position="10"/>
    </location>
    <ligand>
        <name>substrate</name>
    </ligand>
</feature>
<keyword evidence="11" id="KW-1185">Reference proteome</keyword>
<comment type="function">
    <text evidence="2">Catalyzes the hydrolysis of 5-hydroxyisourate (HIU) to 2-oxo-4-hydroxy-4-carboxy-5-ureidoimidazoline (OHCU).</text>
</comment>
<dbReference type="AlphaFoldDB" id="A0A506U088"/>
<dbReference type="EMBL" id="VHLH01000028">
    <property type="protein sequence ID" value="TPW26621.1"/>
    <property type="molecule type" value="Genomic_DNA"/>
</dbReference>
<dbReference type="InterPro" id="IPR023416">
    <property type="entry name" value="Transthyretin/HIU_hydrolase_d"/>
</dbReference>
<dbReference type="PANTHER" id="PTHR10395">
    <property type="entry name" value="URICASE AND TRANSTHYRETIN-RELATED"/>
    <property type="match status" value="1"/>
</dbReference>
<evidence type="ECO:0000256" key="7">
    <source>
        <dbReference type="PIRSR" id="PIRSR600895-51"/>
    </source>
</evidence>
<evidence type="ECO:0000256" key="8">
    <source>
        <dbReference type="RuleBase" id="RU361270"/>
    </source>
</evidence>
<dbReference type="EC" id="3.5.2.17" evidence="8"/>
<dbReference type="InterPro" id="IPR023418">
    <property type="entry name" value="Thyroxine_BS"/>
</dbReference>
<comment type="subunit">
    <text evidence="4 8">Homotetramer.</text>
</comment>
<accession>A0A506U088</accession>
<dbReference type="Pfam" id="PF00576">
    <property type="entry name" value="Transthyretin"/>
    <property type="match status" value="1"/>
</dbReference>
<evidence type="ECO:0000256" key="5">
    <source>
        <dbReference type="ARBA" id="ARBA00022631"/>
    </source>
</evidence>
<dbReference type="RefSeq" id="WP_141167746.1">
    <property type="nucleotide sequence ID" value="NZ_VHLH01000028.1"/>
</dbReference>
<feature type="domain" description="Transthyretin/hydroxyisourate hydrolase" evidence="9">
    <location>
        <begin position="7"/>
        <end position="119"/>
    </location>
</feature>